<accession>A0ABN8P4T6</accession>
<comment type="caution">
    <text evidence="12">The sequence shown here is derived from an EMBL/GenBank/DDBJ whole genome shotgun (WGS) entry which is preliminary data.</text>
</comment>
<dbReference type="SMART" id="SM00484">
    <property type="entry name" value="XPGI"/>
    <property type="match status" value="1"/>
</dbReference>
<dbReference type="InterPro" id="IPR006084">
    <property type="entry name" value="XPG/Rad2"/>
</dbReference>
<evidence type="ECO:0000256" key="6">
    <source>
        <dbReference type="ARBA" id="ARBA00022842"/>
    </source>
</evidence>
<dbReference type="InterPro" id="IPR044752">
    <property type="entry name" value="PIN-like_EXO1"/>
</dbReference>
<comment type="cofactor">
    <cofactor evidence="9">
        <name>Mg(2+)</name>
        <dbReference type="ChEBI" id="CHEBI:18420"/>
    </cofactor>
    <text evidence="9">Binds 2 magnesium ions per subunit. They probably participate in the reaction catalyzed by the enzyme. May bind an additional third magnesium ion after substrate binding.</text>
</comment>
<feature type="domain" description="XPG-I" evidence="10">
    <location>
        <begin position="138"/>
        <end position="211"/>
    </location>
</feature>
<keyword evidence="4 9" id="KW-0227">DNA damage</keyword>
<sequence>MGITGLLPLLKDITWDVHVRSFSGKVAAIDAYCWLHKAAIFCAEEIILGIETTRYIDMCMKYIDMLVENNVQPILVFDGMELEAKANVESFRRRNREESRDKGLTLWRQGRKEEAKELFKKAVNISNDMALKLMEACRQRGIKYLVAPFEADAQLAYLNKEGYADVVITEDSDLLVFGCIQVLPVFKMNHSGSGKLIKREDLNSALKFKDFTFKKFRHMCILSGCDYASSIRGIGLQRARTVLEAAGNKGTQWAISNVREILHKPSLVIPDGYHEMFEMADKTFLHQPVFNPVLTVIEVDTNGKFPWTVPCLPVLVIDWTKGKVSCGGHVKEVLFQSSDPRLRLLSTPFEITASSTCIITIDNTQYTVIWEWECFDYNSEQSTSSANSSSGDENLVENVCQLDIDDEEEEDEEEFVVHTLPFKVMGVVYKTERQNHLKAACMKMQDDPNFVVKAMIEPDPDNDFDANAIRVLIDYGTGFKHVGFIAEELTKYVHRVLNSRRLQSASVYQIKFPTQWAKLGYYMTLFLSCKGEWPPQVVQASSRVQ</sequence>
<evidence type="ECO:0000256" key="9">
    <source>
        <dbReference type="RuleBase" id="RU910737"/>
    </source>
</evidence>
<protein>
    <recommendedName>
        <fullName evidence="9">Exonuclease 1</fullName>
        <ecNumber evidence="9">3.1.-.-</ecNumber>
    </recommendedName>
</protein>
<dbReference type="SUPFAM" id="SSF47807">
    <property type="entry name" value="5' to 3' exonuclease, C-terminal subdomain"/>
    <property type="match status" value="1"/>
</dbReference>
<keyword evidence="3 9" id="KW-0479">Metal-binding</keyword>
<dbReference type="Pfam" id="PF00867">
    <property type="entry name" value="XPG_I"/>
    <property type="match status" value="1"/>
</dbReference>
<keyword evidence="2 9" id="KW-0540">Nuclease</keyword>
<keyword evidence="6 9" id="KW-0460">Magnesium</keyword>
<dbReference type="EC" id="3.1.-.-" evidence="9"/>
<keyword evidence="13" id="KW-1185">Reference proteome</keyword>
<dbReference type="InterPro" id="IPR006086">
    <property type="entry name" value="XPG-I_dom"/>
</dbReference>
<evidence type="ECO:0000313" key="13">
    <source>
        <dbReference type="Proteomes" id="UP001159405"/>
    </source>
</evidence>
<evidence type="ECO:0000256" key="1">
    <source>
        <dbReference type="ARBA" id="ARBA00004123"/>
    </source>
</evidence>
<dbReference type="Gene3D" id="3.40.50.1010">
    <property type="entry name" value="5'-nuclease"/>
    <property type="match status" value="1"/>
</dbReference>
<name>A0ABN8P4T6_9CNID</name>
<keyword evidence="9" id="KW-0238">DNA-binding</keyword>
<dbReference type="CDD" id="cd09901">
    <property type="entry name" value="H3TH_FEN1-like"/>
    <property type="match status" value="1"/>
</dbReference>
<dbReference type="CDD" id="cd09857">
    <property type="entry name" value="PIN_EXO1"/>
    <property type="match status" value="1"/>
</dbReference>
<dbReference type="SMART" id="SM00279">
    <property type="entry name" value="HhH2"/>
    <property type="match status" value="1"/>
</dbReference>
<evidence type="ECO:0000256" key="7">
    <source>
        <dbReference type="ARBA" id="ARBA00023204"/>
    </source>
</evidence>
<comment type="function">
    <text evidence="9">5'-&gt;3' double-stranded DNA exonuclease which may also possess a cryptic 3'-&gt;5' double-stranded DNA exonuclease activity. Functions in DNA mismatch repair.</text>
</comment>
<evidence type="ECO:0000256" key="3">
    <source>
        <dbReference type="ARBA" id="ARBA00022723"/>
    </source>
</evidence>
<reference evidence="12 13" key="1">
    <citation type="submission" date="2022-05" db="EMBL/GenBank/DDBJ databases">
        <authorList>
            <consortium name="Genoscope - CEA"/>
            <person name="William W."/>
        </authorList>
    </citation>
    <scope>NUCLEOTIDE SEQUENCE [LARGE SCALE GENOMIC DNA]</scope>
</reference>
<dbReference type="EMBL" id="CALNXK010000053">
    <property type="protein sequence ID" value="CAH3133758.1"/>
    <property type="molecule type" value="Genomic_DNA"/>
</dbReference>
<keyword evidence="9" id="KW-0267">Excision nuclease</keyword>
<evidence type="ECO:0000313" key="12">
    <source>
        <dbReference type="EMBL" id="CAH3133758.1"/>
    </source>
</evidence>
<evidence type="ECO:0000259" key="10">
    <source>
        <dbReference type="SMART" id="SM00484"/>
    </source>
</evidence>
<gene>
    <name evidence="12" type="ORF">PLOB_00037055</name>
</gene>
<comment type="subcellular location">
    <subcellularLocation>
        <location evidence="1 9">Nucleus</location>
    </subcellularLocation>
</comment>
<dbReference type="Pfam" id="PF00752">
    <property type="entry name" value="XPG_N"/>
    <property type="match status" value="1"/>
</dbReference>
<dbReference type="Gene3D" id="3.30.70.2330">
    <property type="match status" value="1"/>
</dbReference>
<dbReference type="InterPro" id="IPR008918">
    <property type="entry name" value="HhH2"/>
</dbReference>
<keyword evidence="9" id="KW-0228">DNA excision</keyword>
<dbReference type="PANTHER" id="PTHR11081">
    <property type="entry name" value="FLAP ENDONUCLEASE FAMILY MEMBER"/>
    <property type="match status" value="1"/>
</dbReference>
<evidence type="ECO:0000256" key="4">
    <source>
        <dbReference type="ARBA" id="ARBA00022763"/>
    </source>
</evidence>
<dbReference type="Gene3D" id="1.10.150.20">
    <property type="entry name" value="5' to 3' exonuclease, C-terminal subdomain"/>
    <property type="match status" value="1"/>
</dbReference>
<dbReference type="PANTHER" id="PTHR11081:SF8">
    <property type="entry name" value="EXONUCLEASE 1"/>
    <property type="match status" value="1"/>
</dbReference>
<dbReference type="SMART" id="SM00485">
    <property type="entry name" value="XPGN"/>
    <property type="match status" value="1"/>
</dbReference>
<dbReference type="InterPro" id="IPR036279">
    <property type="entry name" value="5-3_exonuclease_C_sf"/>
</dbReference>
<proteinExistence type="inferred from homology"/>
<comment type="similarity">
    <text evidence="9">Belongs to the XPG/RAD2 endonuclease family. EXO1 subfamily.</text>
</comment>
<keyword evidence="8 9" id="KW-0539">Nucleus</keyword>
<keyword evidence="9" id="KW-0269">Exonuclease</keyword>
<evidence type="ECO:0000259" key="11">
    <source>
        <dbReference type="SMART" id="SM00485"/>
    </source>
</evidence>
<dbReference type="Proteomes" id="UP001159405">
    <property type="component" value="Unassembled WGS sequence"/>
</dbReference>
<keyword evidence="5 9" id="KW-0378">Hydrolase</keyword>
<evidence type="ECO:0000256" key="2">
    <source>
        <dbReference type="ARBA" id="ARBA00022722"/>
    </source>
</evidence>
<dbReference type="InterPro" id="IPR029060">
    <property type="entry name" value="PIN-like_dom_sf"/>
</dbReference>
<feature type="domain" description="XPG N-terminal" evidence="11">
    <location>
        <begin position="1"/>
        <end position="99"/>
    </location>
</feature>
<dbReference type="SUPFAM" id="SSF88723">
    <property type="entry name" value="PIN domain-like"/>
    <property type="match status" value="1"/>
</dbReference>
<organism evidence="12 13">
    <name type="scientific">Porites lobata</name>
    <dbReference type="NCBI Taxonomy" id="104759"/>
    <lineage>
        <taxon>Eukaryota</taxon>
        <taxon>Metazoa</taxon>
        <taxon>Cnidaria</taxon>
        <taxon>Anthozoa</taxon>
        <taxon>Hexacorallia</taxon>
        <taxon>Scleractinia</taxon>
        <taxon>Fungiina</taxon>
        <taxon>Poritidae</taxon>
        <taxon>Porites</taxon>
    </lineage>
</organism>
<evidence type="ECO:0000256" key="5">
    <source>
        <dbReference type="ARBA" id="ARBA00022801"/>
    </source>
</evidence>
<keyword evidence="7 9" id="KW-0234">DNA repair</keyword>
<evidence type="ECO:0000256" key="8">
    <source>
        <dbReference type="ARBA" id="ARBA00023242"/>
    </source>
</evidence>
<dbReference type="InterPro" id="IPR006085">
    <property type="entry name" value="XPG_DNA_repair_N"/>
</dbReference>
<dbReference type="PRINTS" id="PR00853">
    <property type="entry name" value="XPGRADSUPER"/>
</dbReference>